<gene>
    <name evidence="4" type="ORF">PENDEC_c030G02355</name>
</gene>
<reference evidence="5" key="1">
    <citation type="journal article" date="2017" name="Nat. Microbiol.">
        <title>Global analysis of biosynthetic gene clusters reveals vast potential of secondary metabolite production in Penicillium species.</title>
        <authorList>
            <person name="Nielsen J.C."/>
            <person name="Grijseels S."/>
            <person name="Prigent S."/>
            <person name="Ji B."/>
            <person name="Dainat J."/>
            <person name="Nielsen K.F."/>
            <person name="Frisvad J.C."/>
            <person name="Workman M."/>
            <person name="Nielsen J."/>
        </authorList>
    </citation>
    <scope>NUCLEOTIDE SEQUENCE [LARGE SCALE GENOMIC DNA]</scope>
    <source>
        <strain evidence="5">IBT 11843</strain>
    </source>
</reference>
<dbReference type="SMART" id="SM00642">
    <property type="entry name" value="Aamy"/>
    <property type="match status" value="1"/>
</dbReference>
<dbReference type="Pfam" id="PF00128">
    <property type="entry name" value="Alpha-amylase"/>
    <property type="match status" value="1"/>
</dbReference>
<dbReference type="GO" id="GO:0004556">
    <property type="term" value="F:alpha-amylase activity"/>
    <property type="evidence" value="ECO:0007669"/>
    <property type="project" value="TreeGrafter"/>
</dbReference>
<dbReference type="STRING" id="69771.A0A1V6NVT8"/>
<sequence length="169" mass="19532">MTWAVTFISNYDVHAHCGTVADVETLINACHDRGMRILLDLVINHTSHEHAWFQESRISQHSPRRDWYIWRPARYEDGSRLPPNNLRGIFDASQEYYLHLFAVQQPDLNWENAETRAAIYESAMEFWLRKGVDGFRVDTVNTYSKEPKCRPQSRIPTGLVAVLQGAANS</sequence>
<comment type="caution">
    <text evidence="4">The sequence shown here is derived from an EMBL/GenBank/DDBJ whole genome shotgun (WGS) entry which is preliminary data.</text>
</comment>
<feature type="domain" description="Glycosyl hydrolase family 13 catalytic" evidence="3">
    <location>
        <begin position="3"/>
        <end position="169"/>
    </location>
</feature>
<organism evidence="4 5">
    <name type="scientific">Penicillium decumbens</name>
    <dbReference type="NCBI Taxonomy" id="69771"/>
    <lineage>
        <taxon>Eukaryota</taxon>
        <taxon>Fungi</taxon>
        <taxon>Dikarya</taxon>
        <taxon>Ascomycota</taxon>
        <taxon>Pezizomycotina</taxon>
        <taxon>Eurotiomycetes</taxon>
        <taxon>Eurotiomycetidae</taxon>
        <taxon>Eurotiales</taxon>
        <taxon>Aspergillaceae</taxon>
        <taxon>Penicillium</taxon>
    </lineage>
</organism>
<dbReference type="GO" id="GO:0005987">
    <property type="term" value="P:sucrose catabolic process"/>
    <property type="evidence" value="ECO:0007669"/>
    <property type="project" value="TreeGrafter"/>
</dbReference>
<dbReference type="GO" id="GO:0033934">
    <property type="term" value="F:glucan 1,4-alpha-maltotriohydrolase activity"/>
    <property type="evidence" value="ECO:0007669"/>
    <property type="project" value="TreeGrafter"/>
</dbReference>
<dbReference type="InterPro" id="IPR045857">
    <property type="entry name" value="O16G_dom_2"/>
</dbReference>
<proteinExistence type="inferred from homology"/>
<dbReference type="GO" id="GO:0004575">
    <property type="term" value="F:sucrose alpha-glucosidase activity"/>
    <property type="evidence" value="ECO:0007669"/>
    <property type="project" value="TreeGrafter"/>
</dbReference>
<dbReference type="Gene3D" id="3.20.20.80">
    <property type="entry name" value="Glycosidases"/>
    <property type="match status" value="1"/>
</dbReference>
<dbReference type="OMA" id="LINACHD"/>
<protein>
    <recommendedName>
        <fullName evidence="3">Glycosyl hydrolase family 13 catalytic domain-containing protein</fullName>
    </recommendedName>
</protein>
<accession>A0A1V6NVT8</accession>
<evidence type="ECO:0000256" key="2">
    <source>
        <dbReference type="ARBA" id="ARBA00026248"/>
    </source>
</evidence>
<dbReference type="Gene3D" id="3.90.400.10">
    <property type="entry name" value="Oligo-1,6-glucosidase, Domain 2"/>
    <property type="match status" value="1"/>
</dbReference>
<dbReference type="PANTHER" id="PTHR10357:SF179">
    <property type="entry name" value="NEUTRAL AND BASIC AMINO ACID TRANSPORT PROTEIN RBAT"/>
    <property type="match status" value="1"/>
</dbReference>
<dbReference type="AlphaFoldDB" id="A0A1V6NVT8"/>
<dbReference type="EMBL" id="MDYL01000030">
    <property type="protein sequence ID" value="OQD68845.1"/>
    <property type="molecule type" value="Genomic_DNA"/>
</dbReference>
<keyword evidence="5" id="KW-1185">Reference proteome</keyword>
<evidence type="ECO:0000313" key="4">
    <source>
        <dbReference type="EMBL" id="OQD68845.1"/>
    </source>
</evidence>
<dbReference type="GO" id="GO:0004574">
    <property type="term" value="F:oligo-1,6-glucosidase activity"/>
    <property type="evidence" value="ECO:0007669"/>
    <property type="project" value="TreeGrafter"/>
</dbReference>
<comment type="similarity">
    <text evidence="1">Belongs to the glycosyl hydrolase 13 family.</text>
</comment>
<dbReference type="PANTHER" id="PTHR10357">
    <property type="entry name" value="ALPHA-AMYLASE FAMILY MEMBER"/>
    <property type="match status" value="1"/>
</dbReference>
<dbReference type="InterPro" id="IPR006047">
    <property type="entry name" value="GH13_cat_dom"/>
</dbReference>
<dbReference type="InterPro" id="IPR017853">
    <property type="entry name" value="GH"/>
</dbReference>
<dbReference type="GO" id="GO:0000025">
    <property type="term" value="P:maltose catabolic process"/>
    <property type="evidence" value="ECO:0007669"/>
    <property type="project" value="TreeGrafter"/>
</dbReference>
<evidence type="ECO:0000313" key="5">
    <source>
        <dbReference type="Proteomes" id="UP000191522"/>
    </source>
</evidence>
<dbReference type="Proteomes" id="UP000191522">
    <property type="component" value="Unassembled WGS sequence"/>
</dbReference>
<dbReference type="SUPFAM" id="SSF51445">
    <property type="entry name" value="(Trans)glycosidases"/>
    <property type="match status" value="1"/>
</dbReference>
<name>A0A1V6NVT8_PENDC</name>
<evidence type="ECO:0000259" key="3">
    <source>
        <dbReference type="SMART" id="SM00642"/>
    </source>
</evidence>
<evidence type="ECO:0000256" key="1">
    <source>
        <dbReference type="ARBA" id="ARBA00008061"/>
    </source>
</evidence>
<keyword evidence="2" id="KW-0462">Maltose metabolism</keyword>
<dbReference type="OrthoDB" id="1740265at2759"/>